<accession>A0A553PID6</accession>
<protein>
    <submittedName>
        <fullName evidence="4">Uncharacterized protein</fullName>
    </submittedName>
</protein>
<evidence type="ECO:0000256" key="1">
    <source>
        <dbReference type="ARBA" id="ARBA00022741"/>
    </source>
</evidence>
<dbReference type="PANTHER" id="PTHR24072">
    <property type="entry name" value="RHO FAMILY GTPASE"/>
    <property type="match status" value="1"/>
</dbReference>
<gene>
    <name evidence="4" type="ORF">TCAL_07423</name>
</gene>
<evidence type="ECO:0000313" key="4">
    <source>
        <dbReference type="EMBL" id="TRY77435.1"/>
    </source>
</evidence>
<feature type="region of interest" description="Disordered" evidence="3">
    <location>
        <begin position="305"/>
        <end position="325"/>
    </location>
</feature>
<comment type="caution">
    <text evidence="4">The sequence shown here is derived from an EMBL/GenBank/DDBJ whole genome shotgun (WGS) entry which is preliminary data.</text>
</comment>
<dbReference type="Gene3D" id="3.40.50.300">
    <property type="entry name" value="P-loop containing nucleotide triphosphate hydrolases"/>
    <property type="match status" value="2"/>
</dbReference>
<dbReference type="SMART" id="SM00174">
    <property type="entry name" value="RHO"/>
    <property type="match status" value="2"/>
</dbReference>
<dbReference type="InterPro" id="IPR027417">
    <property type="entry name" value="P-loop_NTPase"/>
</dbReference>
<evidence type="ECO:0000256" key="2">
    <source>
        <dbReference type="ARBA" id="ARBA00023134"/>
    </source>
</evidence>
<dbReference type="GO" id="GO:0022412">
    <property type="term" value="P:cellular process involved in reproduction in multicellular organism"/>
    <property type="evidence" value="ECO:0007669"/>
    <property type="project" value="UniProtKB-ARBA"/>
</dbReference>
<dbReference type="InterPro" id="IPR001806">
    <property type="entry name" value="Small_GTPase"/>
</dbReference>
<dbReference type="PROSITE" id="PS51420">
    <property type="entry name" value="RHO"/>
    <property type="match status" value="1"/>
</dbReference>
<sequence>MANQDLKVIVIGDQQVGKTSIIQALQGLQFSPIYVPTIIEDICVQLKPNLDIVFADTPLSYLDSCMVMACYSMNDAQSFTNISHRWIPEIKHLLPKAPIILLGLKCDLKLNDVKDEHDEPDVVVSSEQGKVLAWKLGIDDYVELSAKDRTGIESLRASIHAQLSKLDKHFKWPGTMASVIPKKVVIVGDPKVGKTSILDMLKGSPFQDDYCPTVFDTSESRIILEGQNKATKSPIQFDISLHDTSGDSDYDRLRPLSYMDSHLVLLCYAMDSTLSLRSVSSKWVTEINHILPEIPFLLVGNKCDEKSSGNDSSTVSGDPDPQDIQDERSLDIEEEPEHLEKNFDEGSVDDCSENNDELPGSVGGDDVHDNINDEEIEAILGDDSIEAEHDDQEVEGNETKNDECDLAKAKREAMRTKKFSLDARQSSLEDKCVHKRFKKKHSLAAKMDLLSLGQFPQDLSHLDAEHFQPEERKVCSSKGKVLAWSVRADAYVECSAKHGTGLQELKNAMVALLEQGGSKRKWKKLTKMITI</sequence>
<proteinExistence type="predicted"/>
<dbReference type="PROSITE" id="PS51419">
    <property type="entry name" value="RAB"/>
    <property type="match status" value="2"/>
</dbReference>
<keyword evidence="1" id="KW-0547">Nucleotide-binding</keyword>
<keyword evidence="2" id="KW-0342">GTP-binding</keyword>
<dbReference type="GO" id="GO:0001667">
    <property type="term" value="P:ameboidal-type cell migration"/>
    <property type="evidence" value="ECO:0007669"/>
    <property type="project" value="UniProtKB-ARBA"/>
</dbReference>
<feature type="region of interest" description="Disordered" evidence="3">
    <location>
        <begin position="381"/>
        <end position="402"/>
    </location>
</feature>
<dbReference type="Pfam" id="PF00071">
    <property type="entry name" value="Ras"/>
    <property type="match status" value="2"/>
</dbReference>
<dbReference type="SMART" id="SM00173">
    <property type="entry name" value="RAS"/>
    <property type="match status" value="1"/>
</dbReference>
<dbReference type="GO" id="GO:0007264">
    <property type="term" value="P:small GTPase-mediated signal transduction"/>
    <property type="evidence" value="ECO:0007669"/>
    <property type="project" value="InterPro"/>
</dbReference>
<dbReference type="EMBL" id="VCGU01000004">
    <property type="protein sequence ID" value="TRY77435.1"/>
    <property type="molecule type" value="Genomic_DNA"/>
</dbReference>
<dbReference type="GO" id="GO:0003924">
    <property type="term" value="F:GTPase activity"/>
    <property type="evidence" value="ECO:0007669"/>
    <property type="project" value="InterPro"/>
</dbReference>
<feature type="compositionally biased region" description="Acidic residues" evidence="3">
    <location>
        <begin position="383"/>
        <end position="396"/>
    </location>
</feature>
<dbReference type="SMART" id="SM00175">
    <property type="entry name" value="RAB"/>
    <property type="match status" value="1"/>
</dbReference>
<dbReference type="InterPro" id="IPR003578">
    <property type="entry name" value="Small_GTPase_Rho"/>
</dbReference>
<dbReference type="GO" id="GO:0005525">
    <property type="term" value="F:GTP binding"/>
    <property type="evidence" value="ECO:0007669"/>
    <property type="project" value="UniProtKB-KW"/>
</dbReference>
<organism evidence="4 5">
    <name type="scientific">Tigriopus californicus</name>
    <name type="common">Marine copepod</name>
    <dbReference type="NCBI Taxonomy" id="6832"/>
    <lineage>
        <taxon>Eukaryota</taxon>
        <taxon>Metazoa</taxon>
        <taxon>Ecdysozoa</taxon>
        <taxon>Arthropoda</taxon>
        <taxon>Crustacea</taxon>
        <taxon>Multicrustacea</taxon>
        <taxon>Hexanauplia</taxon>
        <taxon>Copepoda</taxon>
        <taxon>Harpacticoida</taxon>
        <taxon>Harpacticidae</taxon>
        <taxon>Tigriopus</taxon>
    </lineage>
</organism>
<feature type="compositionally biased region" description="Acidic residues" evidence="3">
    <location>
        <begin position="346"/>
        <end position="356"/>
    </location>
</feature>
<dbReference type="SUPFAM" id="SSF52540">
    <property type="entry name" value="P-loop containing nucleoside triphosphate hydrolases"/>
    <property type="match status" value="2"/>
</dbReference>
<dbReference type="GO" id="GO:0003006">
    <property type="term" value="P:developmental process involved in reproduction"/>
    <property type="evidence" value="ECO:0007669"/>
    <property type="project" value="UniProtKB-ARBA"/>
</dbReference>
<name>A0A553PID6_TIGCA</name>
<dbReference type="Proteomes" id="UP000318571">
    <property type="component" value="Chromosome 5"/>
</dbReference>
<dbReference type="NCBIfam" id="TIGR00231">
    <property type="entry name" value="small_GTP"/>
    <property type="match status" value="1"/>
</dbReference>
<reference evidence="4 5" key="1">
    <citation type="journal article" date="2018" name="Nat. Ecol. Evol.">
        <title>Genomic signatures of mitonuclear coevolution across populations of Tigriopus californicus.</title>
        <authorList>
            <person name="Barreto F.S."/>
            <person name="Watson E.T."/>
            <person name="Lima T.G."/>
            <person name="Willett C.S."/>
            <person name="Edmands S."/>
            <person name="Li W."/>
            <person name="Burton R.S."/>
        </authorList>
    </citation>
    <scope>NUCLEOTIDE SEQUENCE [LARGE SCALE GENOMIC DNA]</scope>
    <source>
        <strain evidence="4 5">San Diego</strain>
    </source>
</reference>
<dbReference type="AlphaFoldDB" id="A0A553PID6"/>
<dbReference type="InterPro" id="IPR005225">
    <property type="entry name" value="Small_GTP-bd"/>
</dbReference>
<feature type="region of interest" description="Disordered" evidence="3">
    <location>
        <begin position="340"/>
        <end position="369"/>
    </location>
</feature>
<evidence type="ECO:0000313" key="5">
    <source>
        <dbReference type="Proteomes" id="UP000318571"/>
    </source>
</evidence>
<keyword evidence="5" id="KW-1185">Reference proteome</keyword>
<evidence type="ECO:0000256" key="3">
    <source>
        <dbReference type="SAM" id="MobiDB-lite"/>
    </source>
</evidence>
<dbReference type="GO" id="GO:0035006">
    <property type="term" value="P:melanization defense response"/>
    <property type="evidence" value="ECO:0007669"/>
    <property type="project" value="UniProtKB-ARBA"/>
</dbReference>
<dbReference type="PRINTS" id="PR00449">
    <property type="entry name" value="RASTRNSFRMNG"/>
</dbReference>
<dbReference type="PROSITE" id="PS51421">
    <property type="entry name" value="RAS"/>
    <property type="match status" value="1"/>
</dbReference>
<dbReference type="GO" id="GO:0035099">
    <property type="term" value="P:hemocyte migration"/>
    <property type="evidence" value="ECO:0007669"/>
    <property type="project" value="UniProtKB-ARBA"/>
</dbReference>
<dbReference type="STRING" id="6832.A0A553PID6"/>